<proteinExistence type="predicted"/>
<sequence>MSSKKDFAGIVLAAIRAAGVADAQYQRDQFTIAVRRDSPDESPTHIYLGNLYSECEGVEPDERDERVAAFVAAIVDVSETPDTWDEAWPLLRPLLRPDTHHLAVADTIEHVRRPAWPFVSEFVVVDLPTKMAFVTTKDLDQWGVPEAAVFDQARHNLSGSAQATAADLTAESKRLIRLVDDGNAYWASHLFVDGWLAAIAPTDGGRPLFFVPDTTGALLVGTSPDDGPGDLAPIFELIESQYREAPRQISPVAYTVDDTGAVVPFTVPAGHPLHAITHRSEVLLAAREYAAQAEHLEQFEFDDPIWGDDLMMPFVARYSVAEQPDGSVFSATSWADRVDTLLPRADIVAFGSDGADGPEVFFVAWDDAAREVDLVPDAALLPERFRLRTWPPPEVVERLRRVAVEL</sequence>
<reference evidence="1" key="1">
    <citation type="submission" date="2021-01" db="EMBL/GenBank/DDBJ databases">
        <title>Whole genome shotgun sequence of Dactylosporangium siamense NBRC 106093.</title>
        <authorList>
            <person name="Komaki H."/>
            <person name="Tamura T."/>
        </authorList>
    </citation>
    <scope>NUCLEOTIDE SEQUENCE</scope>
    <source>
        <strain evidence="1">NBRC 106093</strain>
    </source>
</reference>
<evidence type="ECO:0000313" key="2">
    <source>
        <dbReference type="Proteomes" id="UP000660611"/>
    </source>
</evidence>
<evidence type="ECO:0000313" key="1">
    <source>
        <dbReference type="EMBL" id="GIG43091.1"/>
    </source>
</evidence>
<keyword evidence="2" id="KW-1185">Reference proteome</keyword>
<dbReference type="Proteomes" id="UP000660611">
    <property type="component" value="Unassembled WGS sequence"/>
</dbReference>
<accession>A0A919U9B2</accession>
<name>A0A919U9B2_9ACTN</name>
<dbReference type="RefSeq" id="WP_203844967.1">
    <property type="nucleotide sequence ID" value="NZ_BAAAVW010000002.1"/>
</dbReference>
<organism evidence="1 2">
    <name type="scientific">Dactylosporangium siamense</name>
    <dbReference type="NCBI Taxonomy" id="685454"/>
    <lineage>
        <taxon>Bacteria</taxon>
        <taxon>Bacillati</taxon>
        <taxon>Actinomycetota</taxon>
        <taxon>Actinomycetes</taxon>
        <taxon>Micromonosporales</taxon>
        <taxon>Micromonosporaceae</taxon>
        <taxon>Dactylosporangium</taxon>
    </lineage>
</organism>
<dbReference type="EMBL" id="BONQ01000019">
    <property type="protein sequence ID" value="GIG43091.1"/>
    <property type="molecule type" value="Genomic_DNA"/>
</dbReference>
<protein>
    <recommendedName>
        <fullName evidence="3">DUF1444 family protein</fullName>
    </recommendedName>
</protein>
<evidence type="ECO:0008006" key="3">
    <source>
        <dbReference type="Google" id="ProtNLM"/>
    </source>
</evidence>
<comment type="caution">
    <text evidence="1">The sequence shown here is derived from an EMBL/GenBank/DDBJ whole genome shotgun (WGS) entry which is preliminary data.</text>
</comment>
<gene>
    <name evidence="1" type="ORF">Dsi01nite_011320</name>
</gene>
<dbReference type="AlphaFoldDB" id="A0A919U9B2"/>